<feature type="domain" description="CP-type G" evidence="6">
    <location>
        <begin position="155"/>
        <end position="313"/>
    </location>
</feature>
<feature type="binding site" evidence="3">
    <location>
        <position position="350"/>
    </location>
    <ligand>
        <name>Zn(2+)</name>
        <dbReference type="ChEBI" id="CHEBI:29105"/>
    </ligand>
</feature>
<protein>
    <recommendedName>
        <fullName evidence="3">Small ribosomal subunit biogenesis GTPase RsgA</fullName>
        <ecNumber evidence="3">3.6.1.-</ecNumber>
    </recommendedName>
</protein>
<dbReference type="GO" id="GO:0046872">
    <property type="term" value="F:metal ion binding"/>
    <property type="evidence" value="ECO:0007669"/>
    <property type="project" value="UniProtKB-KW"/>
</dbReference>
<dbReference type="GO" id="GO:0019843">
    <property type="term" value="F:rRNA binding"/>
    <property type="evidence" value="ECO:0007669"/>
    <property type="project" value="UniProtKB-KW"/>
</dbReference>
<evidence type="ECO:0000256" key="2">
    <source>
        <dbReference type="ARBA" id="ARBA00023134"/>
    </source>
</evidence>
<dbReference type="SUPFAM" id="SSF50249">
    <property type="entry name" value="Nucleic acid-binding proteins"/>
    <property type="match status" value="1"/>
</dbReference>
<dbReference type="InterPro" id="IPR030378">
    <property type="entry name" value="G_CP_dom"/>
</dbReference>
<dbReference type="GO" id="GO:0005737">
    <property type="term" value="C:cytoplasm"/>
    <property type="evidence" value="ECO:0007669"/>
    <property type="project" value="UniProtKB-SubCell"/>
</dbReference>
<dbReference type="Gene3D" id="3.40.50.300">
    <property type="entry name" value="P-loop containing nucleotide triphosphate hydrolases"/>
    <property type="match status" value="1"/>
</dbReference>
<accession>H5SLX6</accession>
<keyword evidence="3" id="KW-0699">rRNA-binding</keyword>
<dbReference type="PROSITE" id="PS50936">
    <property type="entry name" value="ENGC_GTPASE"/>
    <property type="match status" value="1"/>
</dbReference>
<comment type="subunit">
    <text evidence="3">Monomer. Associates with 30S ribosomal subunit, binds 16S rRNA.</text>
</comment>
<gene>
    <name evidence="3" type="primary">rsgA</name>
    <name evidence="7" type="ORF">HGMM_F11G08C21</name>
    <name evidence="8" type="ORF">HGMM_F48A06C05</name>
</gene>
<comment type="subcellular location">
    <subcellularLocation>
        <location evidence="3">Cytoplasm</location>
    </subcellularLocation>
</comment>
<keyword evidence="3" id="KW-0694">RNA-binding</keyword>
<dbReference type="PROSITE" id="PS51721">
    <property type="entry name" value="G_CP"/>
    <property type="match status" value="1"/>
</dbReference>
<feature type="binding site" evidence="3">
    <location>
        <position position="344"/>
    </location>
    <ligand>
        <name>Zn(2+)</name>
        <dbReference type="ChEBI" id="CHEBI:29105"/>
    </ligand>
</feature>
<dbReference type="HAMAP" id="MF_01820">
    <property type="entry name" value="GTPase_RsgA"/>
    <property type="match status" value="1"/>
</dbReference>
<keyword evidence="1 3" id="KW-0547">Nucleotide-binding</keyword>
<dbReference type="EMBL" id="AP011673">
    <property type="protein sequence ID" value="BAL53984.1"/>
    <property type="molecule type" value="Genomic_DNA"/>
</dbReference>
<dbReference type="InterPro" id="IPR004881">
    <property type="entry name" value="Ribosome_biogen_GTPase_RsgA"/>
</dbReference>
<evidence type="ECO:0000259" key="6">
    <source>
        <dbReference type="PROSITE" id="PS51721"/>
    </source>
</evidence>
<evidence type="ECO:0000313" key="8">
    <source>
        <dbReference type="EMBL" id="BAL57162.1"/>
    </source>
</evidence>
<dbReference type="GO" id="GO:0042274">
    <property type="term" value="P:ribosomal small subunit biogenesis"/>
    <property type="evidence" value="ECO:0007669"/>
    <property type="project" value="UniProtKB-UniRule"/>
</dbReference>
<dbReference type="GO" id="GO:0005525">
    <property type="term" value="F:GTP binding"/>
    <property type="evidence" value="ECO:0007669"/>
    <property type="project" value="UniProtKB-UniRule"/>
</dbReference>
<comment type="similarity">
    <text evidence="3">Belongs to the TRAFAC class YlqF/YawG GTPase family. RsgA subfamily.</text>
</comment>
<dbReference type="CDD" id="cd01854">
    <property type="entry name" value="YjeQ_EngC"/>
    <property type="match status" value="1"/>
</dbReference>
<dbReference type="AlphaFoldDB" id="H5SLX6"/>
<sequence length="379" mass="42591">MSADKKRKIRVELRKNREKPARERDLTRQYLAGEEEETAAAIRQERVRAKGELSRRRTVVGEQPTATGGLPVLPAVDISHCLPGRVLRVQGLYSTVLTDDGRTFRCVVRKLLRDLSIDERHIVVTGDRVWIRPATAQEGSIERVEPRHGLLTRGAKGKEHIIAANVDQVVIVASLAEPILKPHLVDRYLVSAEKGQLRPIICFNKADLVDLVNYQWLIGMYSQLGIPVIPASARTGFGIDRLKELLKNRQTVFAGQSGVGKSSLLNAIQPGLQLKVREVSEATQKGRHTTTTAELIRLDFGAWVVDTPGIRQFMLWEIVPEELDGYFPEFRPFVALCQLPGCSHTHEQGCAVKEAVRLRQIPMQRYETYLGLRQGDTFE</sequence>
<dbReference type="InterPro" id="IPR012340">
    <property type="entry name" value="NA-bd_OB-fold"/>
</dbReference>
<feature type="domain" description="EngC GTPase" evidence="5">
    <location>
        <begin position="164"/>
        <end position="311"/>
    </location>
</feature>
<proteinExistence type="inferred from homology"/>
<dbReference type="GO" id="GO:0003924">
    <property type="term" value="F:GTPase activity"/>
    <property type="evidence" value="ECO:0007669"/>
    <property type="project" value="UniProtKB-UniRule"/>
</dbReference>
<dbReference type="InterPro" id="IPR027417">
    <property type="entry name" value="P-loop_NTPase"/>
</dbReference>
<dbReference type="PANTHER" id="PTHR32120:SF11">
    <property type="entry name" value="SMALL RIBOSOMAL SUBUNIT BIOGENESIS GTPASE RSGA 1, MITOCHONDRIAL-RELATED"/>
    <property type="match status" value="1"/>
</dbReference>
<dbReference type="NCBIfam" id="TIGR00157">
    <property type="entry name" value="ribosome small subunit-dependent GTPase A"/>
    <property type="match status" value="1"/>
</dbReference>
<feature type="binding site" evidence="3">
    <location>
        <begin position="255"/>
        <end position="263"/>
    </location>
    <ligand>
        <name>GTP</name>
        <dbReference type="ChEBI" id="CHEBI:37565"/>
    </ligand>
</feature>
<reference evidence="8" key="1">
    <citation type="journal article" date="2005" name="Environ. Microbiol.">
        <title>Genetic and functional properties of uncultivated thermophilic crenarchaeotes from a subsurface gold mine as revealed by analysis of genome fragments.</title>
        <authorList>
            <person name="Nunoura T."/>
            <person name="Hirayama H."/>
            <person name="Takami H."/>
            <person name="Oida H."/>
            <person name="Nishi S."/>
            <person name="Shimamura S."/>
            <person name="Suzuki Y."/>
            <person name="Inagaki F."/>
            <person name="Takai K."/>
            <person name="Nealson K.H."/>
            <person name="Horikoshi K."/>
        </authorList>
    </citation>
    <scope>NUCLEOTIDE SEQUENCE</scope>
</reference>
<feature type="binding site" evidence="3">
    <location>
        <position position="342"/>
    </location>
    <ligand>
        <name>Zn(2+)</name>
        <dbReference type="ChEBI" id="CHEBI:29105"/>
    </ligand>
</feature>
<feature type="binding site" evidence="3">
    <location>
        <position position="337"/>
    </location>
    <ligand>
        <name>Zn(2+)</name>
        <dbReference type="ChEBI" id="CHEBI:29105"/>
    </ligand>
</feature>
<evidence type="ECO:0000313" key="7">
    <source>
        <dbReference type="EMBL" id="BAL53984.1"/>
    </source>
</evidence>
<evidence type="ECO:0000256" key="1">
    <source>
        <dbReference type="ARBA" id="ARBA00022741"/>
    </source>
</evidence>
<feature type="compositionally biased region" description="Basic and acidic residues" evidence="4">
    <location>
        <begin position="10"/>
        <end position="27"/>
    </location>
</feature>
<reference evidence="8" key="2">
    <citation type="journal article" date="2012" name="PLoS ONE">
        <title>A Deeply Branching Thermophilic Bacterium with an Ancient Acetyl-CoA Pathway Dominates a Subsurface Ecosystem.</title>
        <authorList>
            <person name="Takami H."/>
            <person name="Noguchi H."/>
            <person name="Takaki Y."/>
            <person name="Uchiyama I."/>
            <person name="Toyoda A."/>
            <person name="Nishi S."/>
            <person name="Chee G.-J."/>
            <person name="Arai W."/>
            <person name="Nunoura T."/>
            <person name="Itoh T."/>
            <person name="Hattori M."/>
            <person name="Takai K."/>
        </authorList>
    </citation>
    <scope>NUCLEOTIDE SEQUENCE</scope>
</reference>
<dbReference type="Pfam" id="PF03193">
    <property type="entry name" value="RsgA_GTPase"/>
    <property type="match status" value="1"/>
</dbReference>
<keyword evidence="3" id="KW-0963">Cytoplasm</keyword>
<comment type="function">
    <text evidence="3">One of several proteins that assist in the late maturation steps of the functional core of the 30S ribosomal subunit. Helps release RbfA from mature subunits. May play a role in the assembly of ribosomal proteins into the subunit. Circularly permuted GTPase that catalyzes slow GTP hydrolysis, GTPase activity is stimulated by the 30S ribosomal subunit.</text>
</comment>
<organism evidence="8">
    <name type="scientific">uncultured Planctomycetota bacterium</name>
    <dbReference type="NCBI Taxonomy" id="120965"/>
    <lineage>
        <taxon>Bacteria</taxon>
        <taxon>Pseudomonadati</taxon>
        <taxon>Planctomycetota</taxon>
        <taxon>environmental samples</taxon>
    </lineage>
</organism>
<feature type="binding site" evidence="3">
    <location>
        <begin position="204"/>
        <end position="207"/>
    </location>
    <ligand>
        <name>GTP</name>
        <dbReference type="ChEBI" id="CHEBI:37565"/>
    </ligand>
</feature>
<dbReference type="EMBL" id="AP011768">
    <property type="protein sequence ID" value="BAL57162.1"/>
    <property type="molecule type" value="Genomic_DNA"/>
</dbReference>
<dbReference type="PANTHER" id="PTHR32120">
    <property type="entry name" value="SMALL RIBOSOMAL SUBUNIT BIOGENESIS GTPASE RSGA"/>
    <property type="match status" value="1"/>
</dbReference>
<dbReference type="Gene3D" id="1.10.40.50">
    <property type="entry name" value="Probable gtpase engc, domain 3"/>
    <property type="match status" value="1"/>
</dbReference>
<keyword evidence="2 3" id="KW-0342">GTP-binding</keyword>
<dbReference type="Gene3D" id="2.40.50.140">
    <property type="entry name" value="Nucleic acid-binding proteins"/>
    <property type="match status" value="1"/>
</dbReference>
<name>H5SLX6_9BACT</name>
<dbReference type="InterPro" id="IPR010914">
    <property type="entry name" value="RsgA_GTPase_dom"/>
</dbReference>
<feature type="region of interest" description="Disordered" evidence="4">
    <location>
        <begin position="1"/>
        <end position="30"/>
    </location>
</feature>
<keyword evidence="3" id="KW-0479">Metal-binding</keyword>
<keyword evidence="3" id="KW-0378">Hydrolase</keyword>
<evidence type="ECO:0000259" key="5">
    <source>
        <dbReference type="PROSITE" id="PS50936"/>
    </source>
</evidence>
<comment type="cofactor">
    <cofactor evidence="3">
        <name>Zn(2+)</name>
        <dbReference type="ChEBI" id="CHEBI:29105"/>
    </cofactor>
    <text evidence="3">Binds 1 zinc ion per subunit.</text>
</comment>
<dbReference type="SUPFAM" id="SSF52540">
    <property type="entry name" value="P-loop containing nucleoside triphosphate hydrolases"/>
    <property type="match status" value="1"/>
</dbReference>
<keyword evidence="3" id="KW-0862">Zinc</keyword>
<evidence type="ECO:0000256" key="3">
    <source>
        <dbReference type="HAMAP-Rule" id="MF_01820"/>
    </source>
</evidence>
<keyword evidence="3" id="KW-0690">Ribosome biogenesis</keyword>
<dbReference type="EC" id="3.6.1.-" evidence="3"/>
<evidence type="ECO:0000256" key="4">
    <source>
        <dbReference type="SAM" id="MobiDB-lite"/>
    </source>
</evidence>